<feature type="transmembrane region" description="Helical" evidence="1">
    <location>
        <begin position="192"/>
        <end position="210"/>
    </location>
</feature>
<proteinExistence type="predicted"/>
<keyword evidence="1" id="KW-0472">Membrane</keyword>
<feature type="transmembrane region" description="Helical" evidence="1">
    <location>
        <begin position="135"/>
        <end position="158"/>
    </location>
</feature>
<feature type="transmembrane region" description="Helical" evidence="1">
    <location>
        <begin position="21"/>
        <end position="43"/>
    </location>
</feature>
<name>A0ABQ2FFP8_9MICO</name>
<evidence type="ECO:0000256" key="1">
    <source>
        <dbReference type="SAM" id="Phobius"/>
    </source>
</evidence>
<organism evidence="3 4">
    <name type="scientific">Ornithinimicrobium pekingense</name>
    <dbReference type="NCBI Taxonomy" id="384677"/>
    <lineage>
        <taxon>Bacteria</taxon>
        <taxon>Bacillati</taxon>
        <taxon>Actinomycetota</taxon>
        <taxon>Actinomycetes</taxon>
        <taxon>Micrococcales</taxon>
        <taxon>Ornithinimicrobiaceae</taxon>
        <taxon>Ornithinimicrobium</taxon>
    </lineage>
</organism>
<dbReference type="Proteomes" id="UP000662111">
    <property type="component" value="Unassembled WGS sequence"/>
</dbReference>
<protein>
    <recommendedName>
        <fullName evidence="2">DUF1648 domain-containing protein</fullName>
    </recommendedName>
</protein>
<keyword evidence="4" id="KW-1185">Reference proteome</keyword>
<sequence length="327" mass="34294">MTTSPTTSLTPQEQRVRRAHVSATSAVLAVCAAAYLAVVALVAGELPGRIAVHFGLDGTSDGWLGRSVALVSFGVFAVGLPVLLLVVFAAGQWWRGASARLTSALVTGLAAGLVALFGHLLWSQRGLTDTTDLQLAAWAVLWPLAAALGVGLLTAAVLPPALPQPDPVAVEPIEITPTDRVSWFGDVRSSQVMIWALLGSVIAVVAATLVSGIWWLWLVVLLMLLLFPATTIFRVTVDRSGLTWRSALGVPRGRVPLEDVTGVSIVEVRPGDFGGYGVRSVPGATAVVTRSGPALQVQRGDRRFVITLDEPVAAAGVLEGLRLRAGR</sequence>
<dbReference type="Pfam" id="PF07853">
    <property type="entry name" value="DUF1648"/>
    <property type="match status" value="1"/>
</dbReference>
<evidence type="ECO:0000313" key="4">
    <source>
        <dbReference type="Proteomes" id="UP000662111"/>
    </source>
</evidence>
<dbReference type="EMBL" id="BMLB01000008">
    <property type="protein sequence ID" value="GGK82992.1"/>
    <property type="molecule type" value="Genomic_DNA"/>
</dbReference>
<feature type="transmembrane region" description="Helical" evidence="1">
    <location>
        <begin position="63"/>
        <end position="89"/>
    </location>
</feature>
<accession>A0ABQ2FFP8</accession>
<feature type="domain" description="DUF1648" evidence="2">
    <location>
        <begin position="33"/>
        <end position="73"/>
    </location>
</feature>
<keyword evidence="1" id="KW-1133">Transmembrane helix</keyword>
<dbReference type="InterPro" id="IPR012867">
    <property type="entry name" value="DUF1648"/>
</dbReference>
<gene>
    <name evidence="3" type="ORF">GCM10011509_34380</name>
</gene>
<keyword evidence="1" id="KW-0812">Transmembrane</keyword>
<evidence type="ECO:0000313" key="3">
    <source>
        <dbReference type="EMBL" id="GGK82992.1"/>
    </source>
</evidence>
<comment type="caution">
    <text evidence="3">The sequence shown here is derived from an EMBL/GenBank/DDBJ whole genome shotgun (WGS) entry which is preliminary data.</text>
</comment>
<feature type="transmembrane region" description="Helical" evidence="1">
    <location>
        <begin position="101"/>
        <end position="123"/>
    </location>
</feature>
<reference evidence="4" key="1">
    <citation type="journal article" date="2019" name="Int. J. Syst. Evol. Microbiol.">
        <title>The Global Catalogue of Microorganisms (GCM) 10K type strain sequencing project: providing services to taxonomists for standard genome sequencing and annotation.</title>
        <authorList>
            <consortium name="The Broad Institute Genomics Platform"/>
            <consortium name="The Broad Institute Genome Sequencing Center for Infectious Disease"/>
            <person name="Wu L."/>
            <person name="Ma J."/>
        </authorList>
    </citation>
    <scope>NUCLEOTIDE SEQUENCE [LARGE SCALE GENOMIC DNA]</scope>
    <source>
        <strain evidence="4">CGMCC 1.5362</strain>
    </source>
</reference>
<dbReference type="RefSeq" id="WP_022919969.1">
    <property type="nucleotide sequence ID" value="NZ_BMLB01000008.1"/>
</dbReference>
<feature type="transmembrane region" description="Helical" evidence="1">
    <location>
        <begin position="216"/>
        <end position="237"/>
    </location>
</feature>
<evidence type="ECO:0000259" key="2">
    <source>
        <dbReference type="Pfam" id="PF07853"/>
    </source>
</evidence>